<feature type="transmembrane region" description="Helical" evidence="3">
    <location>
        <begin position="147"/>
        <end position="168"/>
    </location>
</feature>
<proteinExistence type="predicted"/>
<dbReference type="InterPro" id="IPR039672">
    <property type="entry name" value="MFS_2"/>
</dbReference>
<dbReference type="EMBL" id="VUMN01000001">
    <property type="protein sequence ID" value="MSS57548.1"/>
    <property type="molecule type" value="Genomic_DNA"/>
</dbReference>
<name>A0A7X2NR63_9FIRM</name>
<evidence type="ECO:0000256" key="1">
    <source>
        <dbReference type="ARBA" id="ARBA00022448"/>
    </source>
</evidence>
<evidence type="ECO:0000256" key="2">
    <source>
        <dbReference type="ARBA" id="ARBA00022847"/>
    </source>
</evidence>
<accession>A0A7X2NR63</accession>
<reference evidence="4 5" key="1">
    <citation type="submission" date="2019-08" db="EMBL/GenBank/DDBJ databases">
        <title>In-depth cultivation of the pig gut microbiome towards novel bacterial diversity and tailored functional studies.</title>
        <authorList>
            <person name="Wylensek D."/>
            <person name="Hitch T.C.A."/>
            <person name="Clavel T."/>
        </authorList>
    </citation>
    <scope>NUCLEOTIDE SEQUENCE [LARGE SCALE GENOMIC DNA]</scope>
    <source>
        <strain evidence="4 5">Oil+RF-744-GAM-WT-6</strain>
    </source>
</reference>
<dbReference type="Gene3D" id="1.20.1250.20">
    <property type="entry name" value="MFS general substrate transporter like domains"/>
    <property type="match status" value="1"/>
</dbReference>
<evidence type="ECO:0000313" key="5">
    <source>
        <dbReference type="Proteomes" id="UP000461880"/>
    </source>
</evidence>
<dbReference type="GO" id="GO:0006814">
    <property type="term" value="P:sodium ion transport"/>
    <property type="evidence" value="ECO:0007669"/>
    <property type="project" value="InterPro"/>
</dbReference>
<keyword evidence="5" id="KW-1185">Reference proteome</keyword>
<dbReference type="AlphaFoldDB" id="A0A7X2NR63"/>
<evidence type="ECO:0000313" key="4">
    <source>
        <dbReference type="EMBL" id="MSS57548.1"/>
    </source>
</evidence>
<feature type="transmembrane region" description="Helical" evidence="3">
    <location>
        <begin position="338"/>
        <end position="359"/>
    </location>
</feature>
<keyword evidence="3" id="KW-1133">Transmembrane helix</keyword>
<protein>
    <submittedName>
        <fullName evidence="4">Sugar:sodium symporter</fullName>
    </submittedName>
</protein>
<keyword evidence="2" id="KW-0769">Symport</keyword>
<gene>
    <name evidence="4" type="ORF">FYJ51_01305</name>
</gene>
<feature type="transmembrane region" description="Helical" evidence="3">
    <location>
        <begin position="234"/>
        <end position="259"/>
    </location>
</feature>
<feature type="transmembrane region" description="Helical" evidence="3">
    <location>
        <begin position="109"/>
        <end position="135"/>
    </location>
</feature>
<keyword evidence="1" id="KW-0813">Transport</keyword>
<dbReference type="GO" id="GO:0008643">
    <property type="term" value="P:carbohydrate transport"/>
    <property type="evidence" value="ECO:0007669"/>
    <property type="project" value="InterPro"/>
</dbReference>
<dbReference type="Proteomes" id="UP000461880">
    <property type="component" value="Unassembled WGS sequence"/>
</dbReference>
<feature type="transmembrane region" description="Helical" evidence="3">
    <location>
        <begin position="271"/>
        <end position="294"/>
    </location>
</feature>
<dbReference type="RefSeq" id="WP_154502315.1">
    <property type="nucleotide sequence ID" value="NZ_VUMN01000001.1"/>
</dbReference>
<dbReference type="SUPFAM" id="SSF103473">
    <property type="entry name" value="MFS general substrate transporter"/>
    <property type="match status" value="1"/>
</dbReference>
<keyword evidence="3" id="KW-0472">Membrane</keyword>
<dbReference type="Pfam" id="PF13347">
    <property type="entry name" value="MFS_2"/>
    <property type="match status" value="1"/>
</dbReference>
<dbReference type="GO" id="GO:0015293">
    <property type="term" value="F:symporter activity"/>
    <property type="evidence" value="ECO:0007669"/>
    <property type="project" value="UniProtKB-KW"/>
</dbReference>
<dbReference type="GO" id="GO:0005886">
    <property type="term" value="C:plasma membrane"/>
    <property type="evidence" value="ECO:0007669"/>
    <property type="project" value="TreeGrafter"/>
</dbReference>
<comment type="caution">
    <text evidence="4">The sequence shown here is derived from an EMBL/GenBank/DDBJ whole genome shotgun (WGS) entry which is preliminary data.</text>
</comment>
<dbReference type="InterPro" id="IPR036259">
    <property type="entry name" value="MFS_trans_sf"/>
</dbReference>
<dbReference type="PANTHER" id="PTHR11328:SF36">
    <property type="entry name" value="MELIBIOSE PERMEASE"/>
    <property type="match status" value="1"/>
</dbReference>
<keyword evidence="3" id="KW-0812">Transmembrane</keyword>
<feature type="transmembrane region" description="Helical" evidence="3">
    <location>
        <begin position="36"/>
        <end position="55"/>
    </location>
</feature>
<feature type="transmembrane region" description="Helical" evidence="3">
    <location>
        <begin position="180"/>
        <end position="199"/>
    </location>
</feature>
<dbReference type="PANTHER" id="PTHR11328">
    <property type="entry name" value="MAJOR FACILITATOR SUPERFAMILY DOMAIN-CONTAINING PROTEIN"/>
    <property type="match status" value="1"/>
</dbReference>
<feature type="transmembrane region" description="Helical" evidence="3">
    <location>
        <begin position="380"/>
        <end position="403"/>
    </location>
</feature>
<sequence length="468" mass="50961">MEFSKRQTAGYGLGAVGKDMVYALSASYVMYYYQDILGISATFVGVVLMAARVFDALNDPFMGIIVEKSNPKFGKFSTWILSGSILNAFVLYALFSVPSALSGGGLRTYFAIIYVLWGVTYTMMDIPFWSMIPAVTREAEDREKLSVVGRTCAGIGNALITVFAMKMVTMLGNGSERSGFSRLALIVAVLFALFEILCVHSIQERKLSKQPAKSASHTATVKEMFQALFRNDQAMVVVGVIVLIDCALYITSNLLIYFFKYDFGGASWVDSYTLFNTVGGASQILGMMVLYPLLRKKLANEQIFRLCLRLSMTGYVLILIACLAGLGGSLGVLCIPGVLVFLANGMLTVLTTVFLSSSVDYGELTTGSRQESVIFSMQTFVVKASSAIAVLISGVGIDLIGLVGNSQTTGAVAVQSASTLLGLRLLMTVLPFLGLFFAMILFRKKFKLTDQKSEEMIEELKERHSHDA</sequence>
<feature type="transmembrane region" description="Helical" evidence="3">
    <location>
        <begin position="423"/>
        <end position="442"/>
    </location>
</feature>
<evidence type="ECO:0000256" key="3">
    <source>
        <dbReference type="SAM" id="Phobius"/>
    </source>
</evidence>
<dbReference type="InterPro" id="IPR001927">
    <property type="entry name" value="Na/Gal_symport"/>
</dbReference>
<feature type="transmembrane region" description="Helical" evidence="3">
    <location>
        <begin position="76"/>
        <end position="97"/>
    </location>
</feature>
<dbReference type="CDD" id="cd17332">
    <property type="entry name" value="MFS_MelB_like"/>
    <property type="match status" value="1"/>
</dbReference>
<feature type="transmembrane region" description="Helical" evidence="3">
    <location>
        <begin position="306"/>
        <end position="326"/>
    </location>
</feature>
<organism evidence="4 5">
    <name type="scientific">Stecheria intestinalis</name>
    <dbReference type="NCBI Taxonomy" id="2606630"/>
    <lineage>
        <taxon>Bacteria</taxon>
        <taxon>Bacillati</taxon>
        <taxon>Bacillota</taxon>
        <taxon>Erysipelotrichia</taxon>
        <taxon>Erysipelotrichales</taxon>
        <taxon>Erysipelotrichaceae</taxon>
        <taxon>Stecheria</taxon>
    </lineage>
</organism>
<dbReference type="NCBIfam" id="TIGR00792">
    <property type="entry name" value="gph"/>
    <property type="match status" value="1"/>
</dbReference>